<organism evidence="2 3">
    <name type="scientific">Nostoc sphaeroides CCNUC1</name>
    <dbReference type="NCBI Taxonomy" id="2653204"/>
    <lineage>
        <taxon>Bacteria</taxon>
        <taxon>Bacillati</taxon>
        <taxon>Cyanobacteriota</taxon>
        <taxon>Cyanophyceae</taxon>
        <taxon>Nostocales</taxon>
        <taxon>Nostocaceae</taxon>
        <taxon>Nostoc</taxon>
    </lineage>
</organism>
<evidence type="ECO:0000313" key="3">
    <source>
        <dbReference type="Proteomes" id="UP000326678"/>
    </source>
</evidence>
<accession>A0A5P8WEX9</accession>
<feature type="domain" description="Filamentous haemagglutinin FhaB/tRNA nuclease CdiA-like TPS" evidence="1">
    <location>
        <begin position="48"/>
        <end position="155"/>
    </location>
</feature>
<dbReference type="Proteomes" id="UP000326678">
    <property type="component" value="Chromosome Gxm2"/>
</dbReference>
<gene>
    <name evidence="2" type="ORF">GXM_08879</name>
</gene>
<dbReference type="Pfam" id="PF05860">
    <property type="entry name" value="TPS"/>
    <property type="match status" value="1"/>
</dbReference>
<dbReference type="SUPFAM" id="SSF51126">
    <property type="entry name" value="Pectin lyase-like"/>
    <property type="match status" value="3"/>
</dbReference>
<protein>
    <submittedName>
        <fullName evidence="2">Filamentous hemagglutinin N-terminal domain-containing protein</fullName>
    </submittedName>
</protein>
<evidence type="ECO:0000313" key="2">
    <source>
        <dbReference type="EMBL" id="QFS51385.1"/>
    </source>
</evidence>
<reference evidence="2 3" key="1">
    <citation type="submission" date="2019-10" db="EMBL/GenBank/DDBJ databases">
        <title>Genomic and transcriptomic insights into the perfect genentic adaptation of a filamentous nitrogen-fixing cyanobacterium to rice fields.</title>
        <authorList>
            <person name="Chen Z."/>
        </authorList>
    </citation>
    <scope>NUCLEOTIDE SEQUENCE [LARGE SCALE GENOMIC DNA]</scope>
    <source>
        <strain evidence="2">CCNUC1</strain>
    </source>
</reference>
<evidence type="ECO:0000259" key="1">
    <source>
        <dbReference type="SMART" id="SM00912"/>
    </source>
</evidence>
<dbReference type="AlphaFoldDB" id="A0A5P8WEX9"/>
<dbReference type="InterPro" id="IPR008638">
    <property type="entry name" value="FhaB/CdiA-like_TPS"/>
</dbReference>
<dbReference type="SMART" id="SM00912">
    <property type="entry name" value="Haemagg_act"/>
    <property type="match status" value="1"/>
</dbReference>
<dbReference type="NCBIfam" id="TIGR01901">
    <property type="entry name" value="adhes_NPXG"/>
    <property type="match status" value="1"/>
</dbReference>
<proteinExistence type="predicted"/>
<dbReference type="Gene3D" id="2.160.20.10">
    <property type="entry name" value="Single-stranded right-handed beta-helix, Pectin lyase-like"/>
    <property type="match status" value="2"/>
</dbReference>
<dbReference type="EMBL" id="CP045227">
    <property type="protein sequence ID" value="QFS51385.1"/>
    <property type="molecule type" value="Genomic_DNA"/>
</dbReference>
<name>A0A5P8WEX9_9NOSO</name>
<dbReference type="InterPro" id="IPR011050">
    <property type="entry name" value="Pectin_lyase_fold/virulence"/>
</dbReference>
<dbReference type="RefSeq" id="WP_152591951.1">
    <property type="nucleotide sequence ID" value="NZ_CP045227.1"/>
</dbReference>
<keyword evidence="3" id="KW-1185">Reference proteome</keyword>
<dbReference type="InterPro" id="IPR012334">
    <property type="entry name" value="Pectin_lyas_fold"/>
</dbReference>
<dbReference type="KEGG" id="nsh:GXM_08879"/>
<sequence>MNQAYSLEKASIKSILCFCLISTAFSYALPARVQIIPDNTLGAEASRLNQNQLINGALGNKIDGGAARGSNLFHSFSEFNIQNGQRVYFANPIGIENIFTRVTGGNASKIEGTLGVDGVGNLFLINPNGIVFGKNALLDVKGSFVVTTANGVQFGNQGIFSATNPQAPPSLTVNPSALWFNQLNQNAGIQNNSVASLKVPDGKSLLLVGGNIRMNGGRLNAYGGRVELGGLAEPGNVNLLLNGDNLSLKFPLNVTRGSVLLTNQAGVDVKAAGGGDIAINTRNIEILGGSFLDAGIGVLETAETVAGDITLNATGEIKIAGKSMVSNLVNWNSVGNGGNITINSGDFSLSDGAQLQALTRGQGNAGNVTLNVKNAVDLAGYGTSIFSSVERRGKGNGGNITINSGDFSLSDGAQLQALTRGQGNAGNVTLNVKNAVDLAGYGTSIFTSVEPGGKGNGGNIDINATTLSLADGAQLQTVVKKYDDKTKKAAGQGDAGNVNVKVTGGVDITGVNKDFKSGISSNVQTGVEGNGGNIFIDSGDLSLSDGAEIDASNSGKGNAGNIHINAATLSLRDRAQLQVSNSGKGNVGNIKINSPKITLDNQAQLNAKSTSGNGGNINLKSDLLLLRRNSQITTSASTQSGGNGGNININSRFIVAIPEENSDISTNAYTGTGGNIQIKSQGIFGIESRTKPTEKSDITASSQFGVNGVININVPDTSSIQNSFTQFSANVLETNALIANSCISRGIKGQENSFRITGSGALTTNRPGVAVSIYTTGEVRGVKPTSRPWKKGDPIIEPQGVFRLPNGQLILSRSCQ</sequence>